<dbReference type="EMBL" id="JAAABI010000002">
    <property type="protein sequence ID" value="NAY91755.1"/>
    <property type="molecule type" value="Genomic_DNA"/>
</dbReference>
<dbReference type="InterPro" id="IPR054015">
    <property type="entry name" value="ExsA-like_N"/>
</dbReference>
<keyword evidence="6" id="KW-1185">Reference proteome</keyword>
<comment type="caution">
    <text evidence="5">The sequence shown here is derived from an EMBL/GenBank/DDBJ whole genome shotgun (WGS) entry which is preliminary data.</text>
</comment>
<dbReference type="PROSITE" id="PS00041">
    <property type="entry name" value="HTH_ARAC_FAMILY_1"/>
    <property type="match status" value="1"/>
</dbReference>
<evidence type="ECO:0000256" key="2">
    <source>
        <dbReference type="ARBA" id="ARBA00023125"/>
    </source>
</evidence>
<dbReference type="InterPro" id="IPR009057">
    <property type="entry name" value="Homeodomain-like_sf"/>
</dbReference>
<organism evidence="5 6">
    <name type="scientific">Flagellimonas ochracea</name>
    <dbReference type="NCBI Taxonomy" id="2696472"/>
    <lineage>
        <taxon>Bacteria</taxon>
        <taxon>Pseudomonadati</taxon>
        <taxon>Bacteroidota</taxon>
        <taxon>Flavobacteriia</taxon>
        <taxon>Flavobacteriales</taxon>
        <taxon>Flavobacteriaceae</taxon>
        <taxon>Flagellimonas</taxon>
    </lineage>
</organism>
<evidence type="ECO:0000256" key="3">
    <source>
        <dbReference type="ARBA" id="ARBA00023163"/>
    </source>
</evidence>
<keyword evidence="2" id="KW-0238">DNA-binding</keyword>
<dbReference type="PROSITE" id="PS01124">
    <property type="entry name" value="HTH_ARAC_FAMILY_2"/>
    <property type="match status" value="1"/>
</dbReference>
<proteinExistence type="predicted"/>
<evidence type="ECO:0000313" key="6">
    <source>
        <dbReference type="Proteomes" id="UP000667650"/>
    </source>
</evidence>
<keyword evidence="1" id="KW-0805">Transcription regulation</keyword>
<dbReference type="InterPro" id="IPR018060">
    <property type="entry name" value="HTH_AraC"/>
</dbReference>
<dbReference type="SMART" id="SM00342">
    <property type="entry name" value="HTH_ARAC"/>
    <property type="match status" value="1"/>
</dbReference>
<dbReference type="SUPFAM" id="SSF46689">
    <property type="entry name" value="Homeodomain-like"/>
    <property type="match status" value="2"/>
</dbReference>
<protein>
    <submittedName>
        <fullName evidence="5">Helix-turn-helix domain-containing protein</fullName>
    </submittedName>
</protein>
<name>A0A964TBE3_9FLAO</name>
<dbReference type="PANTHER" id="PTHR43280:SF2">
    <property type="entry name" value="HTH-TYPE TRANSCRIPTIONAL REGULATOR EXSA"/>
    <property type="match status" value="1"/>
</dbReference>
<evidence type="ECO:0000259" key="4">
    <source>
        <dbReference type="PROSITE" id="PS01124"/>
    </source>
</evidence>
<accession>A0A964TBE3</accession>
<reference evidence="5" key="1">
    <citation type="submission" date="2020-01" db="EMBL/GenBank/DDBJ databases">
        <title>Muricauda ochracea sp. nov., isolated from a tidal flat of Garorim bay in Korea.</title>
        <authorList>
            <person name="Kim D."/>
            <person name="Yoo Y."/>
            <person name="Kim J.-J."/>
        </authorList>
    </citation>
    <scope>NUCLEOTIDE SEQUENCE</scope>
    <source>
        <strain evidence="5">JGD-17</strain>
    </source>
</reference>
<dbReference type="Proteomes" id="UP000667650">
    <property type="component" value="Unassembled WGS sequence"/>
</dbReference>
<dbReference type="Pfam" id="PF22200">
    <property type="entry name" value="ExsA_N"/>
    <property type="match status" value="1"/>
</dbReference>
<gene>
    <name evidence="5" type="ORF">GTQ34_07490</name>
</gene>
<sequence length="281" mass="32394">MLQTKQIKLNRRVVFESVSTETPFHRVPKPFFENESCFMFVKKGGFNFRTPLKNIALTPENALLAKCGNYYLEKSTSAHEEDSPLELFGVFFYPEMVKAFFPSELSLESFEVTDFDVTEIDPHPIFSTYVDSLAHLFENPHLADDDLVRIKLKEIMLLLYKTGVFPSLGSFLKSLFHPFEYQFKEIIEANILSDLTLEELASMCHMSLSTFKRRFSEYFDVPPRTYLLQKKLQTAKELVQMHDQPIAKIALACGFTSTSGFIRAYNKAYGVSPSQERLNQK</sequence>
<keyword evidence="3" id="KW-0804">Transcription</keyword>
<evidence type="ECO:0000313" key="5">
    <source>
        <dbReference type="EMBL" id="NAY91755.1"/>
    </source>
</evidence>
<dbReference type="Gene3D" id="1.10.10.60">
    <property type="entry name" value="Homeodomain-like"/>
    <property type="match status" value="1"/>
</dbReference>
<dbReference type="InterPro" id="IPR020449">
    <property type="entry name" value="Tscrpt_reg_AraC-type_HTH"/>
</dbReference>
<dbReference type="PANTHER" id="PTHR43280">
    <property type="entry name" value="ARAC-FAMILY TRANSCRIPTIONAL REGULATOR"/>
    <property type="match status" value="1"/>
</dbReference>
<dbReference type="AlphaFoldDB" id="A0A964TBE3"/>
<dbReference type="PRINTS" id="PR00032">
    <property type="entry name" value="HTHARAC"/>
</dbReference>
<dbReference type="Pfam" id="PF12833">
    <property type="entry name" value="HTH_18"/>
    <property type="match status" value="1"/>
</dbReference>
<dbReference type="GO" id="GO:0003700">
    <property type="term" value="F:DNA-binding transcription factor activity"/>
    <property type="evidence" value="ECO:0007669"/>
    <property type="project" value="InterPro"/>
</dbReference>
<evidence type="ECO:0000256" key="1">
    <source>
        <dbReference type="ARBA" id="ARBA00023015"/>
    </source>
</evidence>
<dbReference type="GO" id="GO:0043565">
    <property type="term" value="F:sequence-specific DNA binding"/>
    <property type="evidence" value="ECO:0007669"/>
    <property type="project" value="InterPro"/>
</dbReference>
<dbReference type="InterPro" id="IPR018062">
    <property type="entry name" value="HTH_AraC-typ_CS"/>
</dbReference>
<feature type="domain" description="HTH araC/xylS-type" evidence="4">
    <location>
        <begin position="181"/>
        <end position="279"/>
    </location>
</feature>